<dbReference type="Proteomes" id="UP000003732">
    <property type="component" value="Unassembled WGS sequence"/>
</dbReference>
<protein>
    <recommendedName>
        <fullName evidence="3">Toxin-antitoxin system, antitoxin component, Xre family</fullName>
    </recommendedName>
</protein>
<proteinExistence type="predicted"/>
<dbReference type="RefSeq" id="WP_003103392.1">
    <property type="nucleotide sequence ID" value="NZ_AEUT02000001.1"/>
</dbReference>
<dbReference type="AlphaFoldDB" id="F1Z0Q8"/>
<evidence type="ECO:0008006" key="3">
    <source>
        <dbReference type="Google" id="ProtNLM"/>
    </source>
</evidence>
<name>F1Z0Q8_9STRE</name>
<organism evidence="1 2">
    <name type="scientific">Streptococcus parauberis NCFD 2020</name>
    <dbReference type="NCBI Taxonomy" id="873447"/>
    <lineage>
        <taxon>Bacteria</taxon>
        <taxon>Bacillati</taxon>
        <taxon>Bacillota</taxon>
        <taxon>Bacilli</taxon>
        <taxon>Lactobacillales</taxon>
        <taxon>Streptococcaceae</taxon>
        <taxon>Streptococcus</taxon>
    </lineage>
</organism>
<dbReference type="GeneID" id="61420378"/>
<sequence length="73" mass="8682">MKTKFAVTVTNKQYLTPLDELRNFKDWLNTDNYVEIGKMLNVSANKANRLYNEEDLPDKNVLTRMRKLMEEVE</sequence>
<comment type="caution">
    <text evidence="1">The sequence shown here is derived from an EMBL/GenBank/DDBJ whole genome shotgun (WGS) entry which is preliminary data.</text>
</comment>
<reference evidence="1 2" key="1">
    <citation type="submission" date="2011-02" db="EMBL/GenBank/DDBJ databases">
        <authorList>
            <person name="Stanhope M.J."/>
            <person name="Durkin A.S."/>
            <person name="Hostetler J."/>
            <person name="Kim M."/>
            <person name="Radune D."/>
            <person name="Singh I."/>
            <person name="Town C.D."/>
        </authorList>
    </citation>
    <scope>NUCLEOTIDE SEQUENCE [LARGE SCALE GENOMIC DNA]</scope>
    <source>
        <strain evidence="1 2">NCFD 2020</strain>
    </source>
</reference>
<gene>
    <name evidence="1" type="ORF">SPB_0702</name>
</gene>
<evidence type="ECO:0000313" key="1">
    <source>
        <dbReference type="EMBL" id="EGE53568.1"/>
    </source>
</evidence>
<dbReference type="HOGENOM" id="CLU_2703352_0_0_9"/>
<dbReference type="EMBL" id="AEUT02000001">
    <property type="protein sequence ID" value="EGE53568.1"/>
    <property type="molecule type" value="Genomic_DNA"/>
</dbReference>
<accession>F1Z0Q8</accession>
<evidence type="ECO:0000313" key="2">
    <source>
        <dbReference type="Proteomes" id="UP000003732"/>
    </source>
</evidence>